<evidence type="ECO:0000313" key="6">
    <source>
        <dbReference type="Proteomes" id="UP000233458"/>
    </source>
</evidence>
<evidence type="ECO:0000259" key="3">
    <source>
        <dbReference type="PROSITE" id="PS50977"/>
    </source>
</evidence>
<proteinExistence type="predicted"/>
<protein>
    <recommendedName>
        <fullName evidence="3">HTH tetR-type domain-containing protein</fullName>
    </recommendedName>
</protein>
<dbReference type="AlphaFoldDB" id="A0A2N3KRU9"/>
<dbReference type="PANTHER" id="PTHR30055">
    <property type="entry name" value="HTH-TYPE TRANSCRIPTIONAL REGULATOR RUTR"/>
    <property type="match status" value="1"/>
</dbReference>
<dbReference type="PROSITE" id="PS50977">
    <property type="entry name" value="HTH_TETR_2"/>
    <property type="match status" value="1"/>
</dbReference>
<dbReference type="InterPro" id="IPR009057">
    <property type="entry name" value="Homeodomain-like_sf"/>
</dbReference>
<dbReference type="Proteomes" id="UP000233458">
    <property type="component" value="Chromosome"/>
</dbReference>
<feature type="DNA-binding region" description="H-T-H motif" evidence="2">
    <location>
        <begin position="24"/>
        <end position="43"/>
    </location>
</feature>
<dbReference type="SUPFAM" id="SSF46689">
    <property type="entry name" value="Homeodomain-like"/>
    <property type="match status" value="1"/>
</dbReference>
<dbReference type="Gene3D" id="1.10.357.10">
    <property type="entry name" value="Tetracycline Repressor, domain 2"/>
    <property type="match status" value="1"/>
</dbReference>
<keyword evidence="1 2" id="KW-0238">DNA-binding</keyword>
<name>A0A2N3KRU9_9PROT</name>
<accession>A0A2N3KRU9</accession>
<dbReference type="PROSITE" id="PS01081">
    <property type="entry name" value="HTH_TETR_1"/>
    <property type="match status" value="1"/>
</dbReference>
<dbReference type="KEGG" id="thac:CSC3H3_07685"/>
<dbReference type="RefSeq" id="WP_101267714.1">
    <property type="nucleotide sequence ID" value="NZ_CP024199.1"/>
</dbReference>
<dbReference type="Proteomes" id="UP000233597">
    <property type="component" value="Unassembled WGS sequence"/>
</dbReference>
<dbReference type="OrthoDB" id="63332at2"/>
<reference evidence="5 7" key="1">
    <citation type="submission" date="2017-09" db="EMBL/GenBank/DDBJ databases">
        <title>Biodiversity and function of Thalassospira species in the particle-attached aromatic-hydrocarbon-degrading consortia from the surface seawater of the South China Sea.</title>
        <authorList>
            <person name="Dong C."/>
            <person name="Liu R."/>
            <person name="Shao Z."/>
        </authorList>
    </citation>
    <scope>NUCLEOTIDE SEQUENCE [LARGE SCALE GENOMIC DNA]</scope>
    <source>
        <strain evidence="5 7">CSC1P2</strain>
    </source>
</reference>
<organism evidence="5 7">
    <name type="scientific">Thalassospira marina</name>
    <dbReference type="NCBI Taxonomy" id="2048283"/>
    <lineage>
        <taxon>Bacteria</taxon>
        <taxon>Pseudomonadati</taxon>
        <taxon>Pseudomonadota</taxon>
        <taxon>Alphaproteobacteria</taxon>
        <taxon>Rhodospirillales</taxon>
        <taxon>Thalassospiraceae</taxon>
        <taxon>Thalassospira</taxon>
    </lineage>
</organism>
<evidence type="ECO:0000313" key="5">
    <source>
        <dbReference type="EMBL" id="PKR53272.1"/>
    </source>
</evidence>
<dbReference type="EMBL" id="NWTK01000009">
    <property type="protein sequence ID" value="PKR53272.1"/>
    <property type="molecule type" value="Genomic_DNA"/>
</dbReference>
<dbReference type="EMBL" id="CP024199">
    <property type="protein sequence ID" value="AUG52612.1"/>
    <property type="molecule type" value="Genomic_DNA"/>
</dbReference>
<dbReference type="InterPro" id="IPR050109">
    <property type="entry name" value="HTH-type_TetR-like_transc_reg"/>
</dbReference>
<dbReference type="PRINTS" id="PR00455">
    <property type="entry name" value="HTHTETR"/>
</dbReference>
<dbReference type="InterPro" id="IPR001647">
    <property type="entry name" value="HTH_TetR"/>
</dbReference>
<dbReference type="GO" id="GO:0003677">
    <property type="term" value="F:DNA binding"/>
    <property type="evidence" value="ECO:0007669"/>
    <property type="project" value="UniProtKB-UniRule"/>
</dbReference>
<evidence type="ECO:0000256" key="2">
    <source>
        <dbReference type="PROSITE-ProRule" id="PRU00335"/>
    </source>
</evidence>
<reference evidence="4 6" key="2">
    <citation type="submission" date="2017-10" db="EMBL/GenBank/DDBJ databases">
        <title>Biodiversity and function of Thalassospira species in the particle-attached aromatic-hydrocarbon-degrading consortia from the surface seawater of the China South Sea.</title>
        <authorList>
            <person name="Dong C."/>
            <person name="Liu R."/>
            <person name="Shao Z."/>
        </authorList>
    </citation>
    <scope>NUCLEOTIDE SEQUENCE [LARGE SCALE GENOMIC DNA]</scope>
    <source>
        <strain evidence="4 6">CSC3H3</strain>
    </source>
</reference>
<evidence type="ECO:0000313" key="7">
    <source>
        <dbReference type="Proteomes" id="UP000233597"/>
    </source>
</evidence>
<dbReference type="PANTHER" id="PTHR30055:SF222">
    <property type="entry name" value="REGULATORY PROTEIN"/>
    <property type="match status" value="1"/>
</dbReference>
<dbReference type="Pfam" id="PF00440">
    <property type="entry name" value="TetR_N"/>
    <property type="match status" value="1"/>
</dbReference>
<evidence type="ECO:0000256" key="1">
    <source>
        <dbReference type="ARBA" id="ARBA00023125"/>
    </source>
</evidence>
<gene>
    <name evidence="5" type="ORF">COO20_14300</name>
    <name evidence="4" type="ORF">CSC3H3_07685</name>
</gene>
<evidence type="ECO:0000313" key="4">
    <source>
        <dbReference type="EMBL" id="AUG52612.1"/>
    </source>
</evidence>
<dbReference type="InterPro" id="IPR023772">
    <property type="entry name" value="DNA-bd_HTH_TetR-type_CS"/>
</dbReference>
<feature type="domain" description="HTH tetR-type" evidence="3">
    <location>
        <begin position="2"/>
        <end position="61"/>
    </location>
</feature>
<keyword evidence="6" id="KW-1185">Reference proteome</keyword>
<sequence>MKDKQAHLIDTAISLFARDGVSVSTAKIAAEAGVSNGTLFNYFPTKQQLIDSVYLAIKEDIAAHVLASLGREMSVKEVMFGIWQGYIKWALANPLRHEVCNFLRAALALSPAALERADAIFELKVQKLQDGVDQRELVDLPVDYICELSTVQLGVAVDFLRRQKLDAVETGKHIHRSFDVFWAGIKA</sequence>